<proteinExistence type="predicted"/>
<dbReference type="PANTHER" id="PTHR36121:SF1">
    <property type="entry name" value="PROTEIN SXY"/>
    <property type="match status" value="1"/>
</dbReference>
<feature type="domain" description="TfoX C-terminal" evidence="2">
    <location>
        <begin position="119"/>
        <end position="196"/>
    </location>
</feature>
<comment type="caution">
    <text evidence="3">The sequence shown here is derived from an EMBL/GenBank/DDBJ whole genome shotgun (WGS) entry which is preliminary data.</text>
</comment>
<dbReference type="STRING" id="735.B0185_04300"/>
<dbReference type="Proteomes" id="UP000253999">
    <property type="component" value="Unassembled WGS sequence"/>
</dbReference>
<dbReference type="PANTHER" id="PTHR36121">
    <property type="entry name" value="PROTEIN SXY"/>
    <property type="match status" value="1"/>
</dbReference>
<dbReference type="EMBL" id="QEQD01000008">
    <property type="protein sequence ID" value="RDF01873.1"/>
    <property type="molecule type" value="Genomic_DNA"/>
</dbReference>
<dbReference type="InterPro" id="IPR007076">
    <property type="entry name" value="TfoX_N"/>
</dbReference>
<reference evidence="3 4" key="1">
    <citation type="submission" date="2018-05" db="EMBL/GenBank/DDBJ databases">
        <title>Draft Genome Sequences for a Diverse set of 7 Haemophilus Species.</title>
        <authorList>
            <person name="Nichols M."/>
            <person name="Topaz N."/>
            <person name="Wang X."/>
            <person name="Wang X."/>
            <person name="Boxrud D."/>
        </authorList>
    </citation>
    <scope>NUCLEOTIDE SEQUENCE [LARGE SCALE GENOMIC DNA]</scope>
    <source>
        <strain evidence="3 4">C2010039593</strain>
    </source>
</reference>
<sequence>MLPIHAVEQPISALFEPITGKIKLKTHFSYYGIHTNGFMIALYKNNTIFIRASRQSKTEIQQLEGTYVLQDPEVGLNTKNFFAIPYHRALNESRFSHWVRSILEELSEQYKQEQEKRKTQIRSLTNMNFKMERILKKININNVEQFQQNGYINTFVKLVKQGSDGSDLMLFKLHGAIHQKSIYHITPEERIELLREANKAMYDAGLRHKFYIPNEE</sequence>
<dbReference type="AlphaFoldDB" id="A0A369Z809"/>
<evidence type="ECO:0000313" key="4">
    <source>
        <dbReference type="Proteomes" id="UP000253999"/>
    </source>
</evidence>
<dbReference type="RefSeq" id="WP_111313341.1">
    <property type="nucleotide sequence ID" value="NZ_CAUPAH010000004.1"/>
</dbReference>
<evidence type="ECO:0000259" key="2">
    <source>
        <dbReference type="Pfam" id="PF04994"/>
    </source>
</evidence>
<gene>
    <name evidence="3" type="ORF">DPV98_08055</name>
</gene>
<evidence type="ECO:0000259" key="1">
    <source>
        <dbReference type="Pfam" id="PF04993"/>
    </source>
</evidence>
<accession>A0A369Z809</accession>
<dbReference type="Gene3D" id="1.10.150.20">
    <property type="entry name" value="5' to 3' exonuclease, C-terminal subdomain"/>
    <property type="match status" value="1"/>
</dbReference>
<dbReference type="InterPro" id="IPR007077">
    <property type="entry name" value="TfoX_C"/>
</dbReference>
<dbReference type="SUPFAM" id="SSF159894">
    <property type="entry name" value="YgaC/TfoX-N like"/>
    <property type="match status" value="1"/>
</dbReference>
<protein>
    <submittedName>
        <fullName evidence="3">DNA transformation protein</fullName>
    </submittedName>
</protein>
<evidence type="ECO:0000313" key="3">
    <source>
        <dbReference type="EMBL" id="RDF01873.1"/>
    </source>
</evidence>
<organism evidence="3 4">
    <name type="scientific">Haemophilus parahaemolyticus</name>
    <dbReference type="NCBI Taxonomy" id="735"/>
    <lineage>
        <taxon>Bacteria</taxon>
        <taxon>Pseudomonadati</taxon>
        <taxon>Pseudomonadota</taxon>
        <taxon>Gammaproteobacteria</taxon>
        <taxon>Pasteurellales</taxon>
        <taxon>Pasteurellaceae</taxon>
        <taxon>Haemophilus</taxon>
    </lineage>
</organism>
<dbReference type="Gene3D" id="3.30.1460.30">
    <property type="entry name" value="YgaC/TfoX-N like chaperone"/>
    <property type="match status" value="1"/>
</dbReference>
<feature type="domain" description="TfoX N-terminal" evidence="1">
    <location>
        <begin position="15"/>
        <end position="104"/>
    </location>
</feature>
<dbReference type="InterPro" id="IPR047525">
    <property type="entry name" value="TfoX-like"/>
</dbReference>
<dbReference type="Pfam" id="PF04994">
    <property type="entry name" value="TfoX_C"/>
    <property type="match status" value="1"/>
</dbReference>
<dbReference type="Pfam" id="PF04993">
    <property type="entry name" value="TfoX_N"/>
    <property type="match status" value="1"/>
</dbReference>
<name>A0A369Z809_HAEPH</name>